<dbReference type="AlphaFoldDB" id="A0A366SI13"/>
<sequence>MQQVLLQAGSLFGIIILGYLLKRWHILTKKDGDVLSRMIVYVTLPAAIIVNLSDLRIQNQLLLFIVIALIWSIFQVLLAYFTTFKEENKQKATMMYLGSGFNIGNFLLPFIQNIQPAFVPMISMFDIGNSIMLTGGTQAVVDTLVATNQRFSFRNMLRQLLSSVPFMCYLIMFGLRYFQVSLPSFIHTFFVPLANANVFLSMFMIGLYLDFALPKGSFKALVKLFSLRYLVGFLLIFVIHILPISMAEKMVLSLLCVSPIPLFGVMNAVIVGAKEEYVGFASSLSFLCSLVFMTIIVLVMN</sequence>
<feature type="transmembrane region" description="Helical" evidence="2">
    <location>
        <begin position="160"/>
        <end position="179"/>
    </location>
</feature>
<dbReference type="PANTHER" id="PTHR36838">
    <property type="entry name" value="AUXIN EFFLUX CARRIER FAMILY PROTEIN"/>
    <property type="match status" value="1"/>
</dbReference>
<gene>
    <name evidence="3" type="ORF">EB18_00911</name>
</gene>
<keyword evidence="1" id="KW-0813">Transport</keyword>
<keyword evidence="2" id="KW-1133">Transmembrane helix</keyword>
<proteinExistence type="predicted"/>
<dbReference type="PANTHER" id="PTHR36838:SF3">
    <property type="entry name" value="TRANSPORTER AUXIN EFFLUX CARRIER EC FAMILY"/>
    <property type="match status" value="1"/>
</dbReference>
<dbReference type="EMBL" id="LEOY01000005">
    <property type="protein sequence ID" value="RBR30357.1"/>
    <property type="molecule type" value="Genomic_DNA"/>
</dbReference>
<name>A0A366SI13_9ENTE</name>
<evidence type="ECO:0000256" key="2">
    <source>
        <dbReference type="SAM" id="Phobius"/>
    </source>
</evidence>
<evidence type="ECO:0000256" key="1">
    <source>
        <dbReference type="ARBA" id="ARBA00022448"/>
    </source>
</evidence>
<organism evidence="3 4">
    <name type="scientific">Enterococcus cecorum</name>
    <dbReference type="NCBI Taxonomy" id="44008"/>
    <lineage>
        <taxon>Bacteria</taxon>
        <taxon>Bacillati</taxon>
        <taxon>Bacillota</taxon>
        <taxon>Bacilli</taxon>
        <taxon>Lactobacillales</taxon>
        <taxon>Enterococcaceae</taxon>
        <taxon>Enterococcus</taxon>
    </lineage>
</organism>
<keyword evidence="2" id="KW-0812">Transmembrane</keyword>
<comment type="caution">
    <text evidence="3">The sequence shown here is derived from an EMBL/GenBank/DDBJ whole genome shotgun (WGS) entry which is preliminary data.</text>
</comment>
<accession>A0A366SI13</accession>
<dbReference type="Proteomes" id="UP000252800">
    <property type="component" value="Unassembled WGS sequence"/>
</dbReference>
<feature type="transmembrane region" description="Helical" evidence="2">
    <location>
        <begin position="93"/>
        <end position="111"/>
    </location>
</feature>
<feature type="transmembrane region" description="Helical" evidence="2">
    <location>
        <begin position="221"/>
        <end position="244"/>
    </location>
</feature>
<feature type="transmembrane region" description="Helical" evidence="2">
    <location>
        <begin position="277"/>
        <end position="300"/>
    </location>
</feature>
<evidence type="ECO:0008006" key="5">
    <source>
        <dbReference type="Google" id="ProtNLM"/>
    </source>
</evidence>
<feature type="transmembrane region" description="Helical" evidence="2">
    <location>
        <begin position="61"/>
        <end position="81"/>
    </location>
</feature>
<reference evidence="3 4" key="1">
    <citation type="submission" date="2015-06" db="EMBL/GenBank/DDBJ databases">
        <title>The Genome Sequence of Enterococcus cecorum 170AEA1.</title>
        <authorList>
            <consortium name="The Broad Institute Genomics Platform"/>
            <consortium name="The Broad Institute Genome Sequencing Center for Infectious Disease"/>
            <person name="Earl A.M."/>
            <person name="Van Tyne D."/>
            <person name="Lebreton F."/>
            <person name="Saavedra J.T."/>
            <person name="Gilmore M.S."/>
            <person name="Manson McGuire A."/>
            <person name="Clock S."/>
            <person name="Crupain M."/>
            <person name="Rangan U."/>
            <person name="Young S."/>
            <person name="Abouelleil A."/>
            <person name="Cao P."/>
            <person name="Chapman S.B."/>
            <person name="Griggs A."/>
            <person name="Priest M."/>
            <person name="Shea T."/>
            <person name="Wortman J."/>
            <person name="Nusbaum C."/>
            <person name="Birren B."/>
        </authorList>
    </citation>
    <scope>NUCLEOTIDE SEQUENCE [LARGE SCALE GENOMIC DNA]</scope>
    <source>
        <strain evidence="3 4">170AEA1</strain>
    </source>
</reference>
<feature type="transmembrane region" description="Helical" evidence="2">
    <location>
        <begin position="34"/>
        <end position="55"/>
    </location>
</feature>
<feature type="transmembrane region" description="Helical" evidence="2">
    <location>
        <begin position="6"/>
        <end position="22"/>
    </location>
</feature>
<feature type="transmembrane region" description="Helical" evidence="2">
    <location>
        <begin position="250"/>
        <end position="270"/>
    </location>
</feature>
<protein>
    <recommendedName>
        <fullName evidence="5">Transporter</fullName>
    </recommendedName>
</protein>
<keyword evidence="2" id="KW-0472">Membrane</keyword>
<dbReference type="RefSeq" id="WP_113784288.1">
    <property type="nucleotide sequence ID" value="NZ_KZ845705.1"/>
</dbReference>
<feature type="transmembrane region" description="Helical" evidence="2">
    <location>
        <begin position="185"/>
        <end position="209"/>
    </location>
</feature>
<evidence type="ECO:0000313" key="4">
    <source>
        <dbReference type="Proteomes" id="UP000252800"/>
    </source>
</evidence>
<evidence type="ECO:0000313" key="3">
    <source>
        <dbReference type="EMBL" id="RBR30357.1"/>
    </source>
</evidence>